<evidence type="ECO:0000256" key="1">
    <source>
        <dbReference type="SAM" id="MobiDB-lite"/>
    </source>
</evidence>
<feature type="compositionally biased region" description="Low complexity" evidence="1">
    <location>
        <begin position="141"/>
        <end position="164"/>
    </location>
</feature>
<feature type="region of interest" description="Disordered" evidence="1">
    <location>
        <begin position="113"/>
        <end position="199"/>
    </location>
</feature>
<comment type="caution">
    <text evidence="3">The sequence shown here is derived from an EMBL/GenBank/DDBJ whole genome shotgun (WGS) entry which is preliminary data.</text>
</comment>
<evidence type="ECO:0008006" key="5">
    <source>
        <dbReference type="Google" id="ProtNLM"/>
    </source>
</evidence>
<keyword evidence="2" id="KW-0812">Transmembrane</keyword>
<organism evidence="3 4">
    <name type="scientific">Diplocloster modestus</name>
    <dbReference type="NCBI Taxonomy" id="2850322"/>
    <lineage>
        <taxon>Bacteria</taxon>
        <taxon>Bacillati</taxon>
        <taxon>Bacillota</taxon>
        <taxon>Clostridia</taxon>
        <taxon>Lachnospirales</taxon>
        <taxon>Lachnospiraceae</taxon>
        <taxon>Diplocloster</taxon>
    </lineage>
</organism>
<evidence type="ECO:0000313" key="4">
    <source>
        <dbReference type="Proteomes" id="UP001314681"/>
    </source>
</evidence>
<reference evidence="3 4" key="1">
    <citation type="submission" date="2021-06" db="EMBL/GenBank/DDBJ databases">
        <title>Description of novel taxa of the family Lachnospiraceae.</title>
        <authorList>
            <person name="Chaplin A.V."/>
            <person name="Sokolova S.R."/>
            <person name="Pikina A.P."/>
            <person name="Korzhanova M."/>
            <person name="Belova V."/>
            <person name="Korostin D."/>
            <person name="Efimov B.A."/>
        </authorList>
    </citation>
    <scope>NUCLEOTIDE SEQUENCE [LARGE SCALE GENOMIC DNA]</scope>
    <source>
        <strain evidence="3 4">ASD4241</strain>
    </source>
</reference>
<gene>
    <name evidence="3" type="ORF">KTH90_04215</name>
</gene>
<feature type="transmembrane region" description="Helical" evidence="2">
    <location>
        <begin position="6"/>
        <end position="26"/>
    </location>
</feature>
<keyword evidence="2" id="KW-0472">Membrane</keyword>
<dbReference type="RefSeq" id="WP_158349841.1">
    <property type="nucleotide sequence ID" value="NZ_JAHQCX010000002.1"/>
</dbReference>
<proteinExistence type="predicted"/>
<evidence type="ECO:0000256" key="2">
    <source>
        <dbReference type="SAM" id="Phobius"/>
    </source>
</evidence>
<protein>
    <recommendedName>
        <fullName evidence="5">Bacterial Ig-like domain-containing protein</fullName>
    </recommendedName>
</protein>
<dbReference type="Proteomes" id="UP001314681">
    <property type="component" value="Unassembled WGS sequence"/>
</dbReference>
<dbReference type="Gene3D" id="2.60.40.10">
    <property type="entry name" value="Immunoglobulins"/>
    <property type="match status" value="2"/>
</dbReference>
<keyword evidence="2" id="KW-1133">Transmembrane helix</keyword>
<evidence type="ECO:0000313" key="3">
    <source>
        <dbReference type="EMBL" id="MBU9725214.1"/>
    </source>
</evidence>
<sequence length="270" mass="29082">MGKKIAVSGIAALIIIMIGVSIFFFLTDDREGPGIQYTNEEITYHEGDDTKELLKDVTAVDGNDGDVSSSLIIENIIILSDNQKAKIIYAAKDSKNNITKVSRIVNYVADRAAGSHTDTSDADNKQTDGDTDSQANGKQPDNGNANDAQAANGSNVQNSGQSSQDRPEQGNGSDQGAGSQEEPEESLNPGAPTIKLKSAAVTVPAGTELVRRNFVEEITDDKDSQEVLWKSIKMDGEFHMNDPGVYQLELYVVDTDGNKSNREKLTLTVQ</sequence>
<dbReference type="EMBL" id="JAHQCX010000002">
    <property type="protein sequence ID" value="MBU9725214.1"/>
    <property type="molecule type" value="Genomic_DNA"/>
</dbReference>
<keyword evidence="4" id="KW-1185">Reference proteome</keyword>
<accession>A0ABS6K3W9</accession>
<dbReference type="InterPro" id="IPR013783">
    <property type="entry name" value="Ig-like_fold"/>
</dbReference>
<feature type="compositionally biased region" description="Basic and acidic residues" evidence="1">
    <location>
        <begin position="118"/>
        <end position="128"/>
    </location>
</feature>
<name>A0ABS6K3W9_9FIRM</name>